<dbReference type="EMBL" id="ADAS02000101">
    <property type="protein sequence ID" value="OAV90452.1"/>
    <property type="molecule type" value="Genomic_DNA"/>
</dbReference>
<feature type="compositionally biased region" description="Basic and acidic residues" evidence="3">
    <location>
        <begin position="603"/>
        <end position="621"/>
    </location>
</feature>
<reference evidence="5" key="4">
    <citation type="submission" date="2025-05" db="UniProtKB">
        <authorList>
            <consortium name="EnsemblFungi"/>
        </authorList>
    </citation>
    <scope>IDENTIFICATION</scope>
    <source>
        <strain evidence="5">isolate 1-1 / race 1 (BBBD)</strain>
    </source>
</reference>
<organism evidence="4">
    <name type="scientific">Puccinia triticina (isolate 1-1 / race 1 (BBBD))</name>
    <name type="common">Brown leaf rust fungus</name>
    <dbReference type="NCBI Taxonomy" id="630390"/>
    <lineage>
        <taxon>Eukaryota</taxon>
        <taxon>Fungi</taxon>
        <taxon>Dikarya</taxon>
        <taxon>Basidiomycota</taxon>
        <taxon>Pucciniomycotina</taxon>
        <taxon>Pucciniomycetes</taxon>
        <taxon>Pucciniales</taxon>
        <taxon>Pucciniaceae</taxon>
        <taxon>Puccinia</taxon>
    </lineage>
</organism>
<evidence type="ECO:0000313" key="6">
    <source>
        <dbReference type="Proteomes" id="UP000005240"/>
    </source>
</evidence>
<evidence type="ECO:0000313" key="5">
    <source>
        <dbReference type="EnsemblFungi" id="PTTG_28328-t43_1-p1"/>
    </source>
</evidence>
<reference evidence="4" key="1">
    <citation type="submission" date="2009-11" db="EMBL/GenBank/DDBJ databases">
        <authorList>
            <consortium name="The Broad Institute Genome Sequencing Platform"/>
            <person name="Ward D."/>
            <person name="Feldgarden M."/>
            <person name="Earl A."/>
            <person name="Young S.K."/>
            <person name="Zeng Q."/>
            <person name="Koehrsen M."/>
            <person name="Alvarado L."/>
            <person name="Berlin A."/>
            <person name="Bochicchio J."/>
            <person name="Borenstein D."/>
            <person name="Chapman S.B."/>
            <person name="Chen Z."/>
            <person name="Engels R."/>
            <person name="Freedman E."/>
            <person name="Gellesch M."/>
            <person name="Goldberg J."/>
            <person name="Griggs A."/>
            <person name="Gujja S."/>
            <person name="Heilman E."/>
            <person name="Heiman D."/>
            <person name="Hepburn T."/>
            <person name="Howarth C."/>
            <person name="Jen D."/>
            <person name="Larson L."/>
            <person name="Lewis B."/>
            <person name="Mehta T."/>
            <person name="Park D."/>
            <person name="Pearson M."/>
            <person name="Roberts A."/>
            <person name="Saif S."/>
            <person name="Shea T."/>
            <person name="Shenoy N."/>
            <person name="Sisk P."/>
            <person name="Stolte C."/>
            <person name="Sykes S."/>
            <person name="Thomson T."/>
            <person name="Walk T."/>
            <person name="White J."/>
            <person name="Yandava C."/>
            <person name="Izard J."/>
            <person name="Baranova O.V."/>
            <person name="Blanton J.M."/>
            <person name="Tanner A.C."/>
            <person name="Dewhirst F.E."/>
            <person name="Haas B."/>
            <person name="Nusbaum C."/>
            <person name="Birren B."/>
        </authorList>
    </citation>
    <scope>NUCLEOTIDE SEQUENCE [LARGE SCALE GENOMIC DNA]</scope>
    <source>
        <strain evidence="4">1-1 BBBD Race 1</strain>
    </source>
</reference>
<dbReference type="GO" id="GO:0005634">
    <property type="term" value="C:nucleus"/>
    <property type="evidence" value="ECO:0007669"/>
    <property type="project" value="UniProtKB-SubCell"/>
</dbReference>
<protein>
    <recommendedName>
        <fullName evidence="7">Transcription factor domain-containing protein</fullName>
    </recommendedName>
</protein>
<dbReference type="AlphaFoldDB" id="A0A180GDN9"/>
<dbReference type="EnsemblFungi" id="PTTG_28328-t43_1">
    <property type="protein sequence ID" value="PTTG_28328-t43_1-p1"/>
    <property type="gene ID" value="PTTG_28328"/>
</dbReference>
<sequence>MAIASWVARSRGFLQTQCLSAELKLPPAVFSAPRSSAAHFRVSLSLVSSAYVACWLSSSELQSRSPPRQSIPSMRSVSRCLKLREWKPKREQPRGSFLQYSLDLPQAMRTHGQAERFAMSWRRLKLCRRPAAVIAFAFMTTTTMMMQKLYLWAALNRWAVSEEPTGPTNRRKASEISTQPASQGYRPSAQEKAAGALHPPSVHTWLAVLAIRRLPVSTAILFRFPQFRLLHVPVQSQSSFLTSRQFSPSFQNYHQSEKYLSDMRREAEIANGKRVHDLYPQVGCSITAIGNRVDGLIRSLERQSFPSEVSRCRVASQDKWEAFRQVGSSESSSSEGGMTNRNLHRFLLSDCSQFLSSDSTGQQSFKSLETKLGIWDEEDSPRNLPILLARIPNASQAQQCLDSYDKSCGWIHRLLHWPAFRAKAAHMLSRKHRLSYCNQPDIHWLAVLFAACGLGLWAGDSIDTETCQDLPRTKLGQRRLALRWLRCATSALVLGQYDQDPSLDSLRTMSLLLCFPLYFSDDPSMEGAMELIMQTISLARQLNLDVDPDDLPYWRLKSETAKDERRRFMVAILCQEFQLGGLFCKKWYFESPSQFALKMPNHLPDDAHRRDESPAENRDAPAELDGVISRYKVGQIWQLIGIGFSEQAGAPAHGRVLELDQQLLDAEEEFPARLKTAFEPRLGLLDPLPTQGTVAEMDRLGTHLVLASAHIRLHRPFVIPRGGVSSAHLEWHRRRILYYGRFILALYESDHLPLLKHVSMNLFVLAACIALSVLLITPTGPEEDLMNLRQQVHQVYSTYQNTSSYSNSMIWNRSYKLLGSILETDRKILLNPEYKINFALLETLLQ</sequence>
<evidence type="ECO:0000256" key="1">
    <source>
        <dbReference type="ARBA" id="ARBA00004123"/>
    </source>
</evidence>
<dbReference type="InterPro" id="IPR050613">
    <property type="entry name" value="Sec_Metabolite_Reg"/>
</dbReference>
<accession>A0A180GDN9</accession>
<feature type="region of interest" description="Disordered" evidence="3">
    <location>
        <begin position="600"/>
        <end position="621"/>
    </location>
</feature>
<evidence type="ECO:0008006" key="7">
    <source>
        <dbReference type="Google" id="ProtNLM"/>
    </source>
</evidence>
<dbReference type="PANTHER" id="PTHR31001">
    <property type="entry name" value="UNCHARACTERIZED TRANSCRIPTIONAL REGULATORY PROTEIN"/>
    <property type="match status" value="1"/>
</dbReference>
<evidence type="ECO:0000256" key="3">
    <source>
        <dbReference type="SAM" id="MobiDB-lite"/>
    </source>
</evidence>
<reference evidence="4" key="2">
    <citation type="submission" date="2016-05" db="EMBL/GenBank/DDBJ databases">
        <title>Comparative analysis highlights variable genome content of wheat rusts and divergence of the mating loci.</title>
        <authorList>
            <person name="Cuomo C.A."/>
            <person name="Bakkeren G."/>
            <person name="Szabo L."/>
            <person name="Khalil H."/>
            <person name="Joly D."/>
            <person name="Goldberg J."/>
            <person name="Young S."/>
            <person name="Zeng Q."/>
            <person name="Fellers J."/>
        </authorList>
    </citation>
    <scope>NUCLEOTIDE SEQUENCE [LARGE SCALE GENOMIC DNA]</scope>
    <source>
        <strain evidence="4">1-1 BBBD Race 1</strain>
    </source>
</reference>
<proteinExistence type="predicted"/>
<keyword evidence="2" id="KW-0539">Nucleus</keyword>
<dbReference type="OrthoDB" id="3364175at2759"/>
<keyword evidence="6" id="KW-1185">Reference proteome</keyword>
<name>A0A180GDN9_PUCT1</name>
<dbReference type="STRING" id="630390.A0A180GDN9"/>
<dbReference type="PANTHER" id="PTHR31001:SF89">
    <property type="entry name" value="ZN(2)-C6 FUNGAL-TYPE DOMAIN-CONTAINING PROTEIN"/>
    <property type="match status" value="1"/>
</dbReference>
<evidence type="ECO:0000313" key="4">
    <source>
        <dbReference type="EMBL" id="OAV90452.1"/>
    </source>
</evidence>
<reference evidence="5 6" key="3">
    <citation type="journal article" date="2017" name="G3 (Bethesda)">
        <title>Comparative analysis highlights variable genome content of wheat rusts and divergence of the mating loci.</title>
        <authorList>
            <person name="Cuomo C.A."/>
            <person name="Bakkeren G."/>
            <person name="Khalil H.B."/>
            <person name="Panwar V."/>
            <person name="Joly D."/>
            <person name="Linning R."/>
            <person name="Sakthikumar S."/>
            <person name="Song X."/>
            <person name="Adiconis X."/>
            <person name="Fan L."/>
            <person name="Goldberg J.M."/>
            <person name="Levin J.Z."/>
            <person name="Young S."/>
            <person name="Zeng Q."/>
            <person name="Anikster Y."/>
            <person name="Bruce M."/>
            <person name="Wang M."/>
            <person name="Yin C."/>
            <person name="McCallum B."/>
            <person name="Szabo L.J."/>
            <person name="Hulbert S."/>
            <person name="Chen X."/>
            <person name="Fellers J.P."/>
        </authorList>
    </citation>
    <scope>NUCLEOTIDE SEQUENCE</scope>
    <source>
        <strain evidence="6">Isolate 1-1 / race 1 (BBBD)</strain>
        <strain evidence="5">isolate 1-1 / race 1 (BBBD)</strain>
    </source>
</reference>
<dbReference type="CDD" id="cd12148">
    <property type="entry name" value="fungal_TF_MHR"/>
    <property type="match status" value="1"/>
</dbReference>
<gene>
    <name evidence="4" type="ORF">PTTG_28328</name>
</gene>
<dbReference type="VEuPathDB" id="FungiDB:PTTG_28328"/>
<dbReference type="Proteomes" id="UP000005240">
    <property type="component" value="Unassembled WGS sequence"/>
</dbReference>
<feature type="region of interest" description="Disordered" evidence="3">
    <location>
        <begin position="163"/>
        <end position="192"/>
    </location>
</feature>
<evidence type="ECO:0000256" key="2">
    <source>
        <dbReference type="ARBA" id="ARBA00023242"/>
    </source>
</evidence>
<comment type="subcellular location">
    <subcellularLocation>
        <location evidence="1">Nucleus</location>
    </subcellularLocation>
</comment>